<name>A0ABR6UAQ3_9ACTN</name>
<dbReference type="Gene3D" id="3.40.50.150">
    <property type="entry name" value="Vaccinia Virus protein VP39"/>
    <property type="match status" value="1"/>
</dbReference>
<dbReference type="SUPFAM" id="SSF53335">
    <property type="entry name" value="S-adenosyl-L-methionine-dependent methyltransferases"/>
    <property type="match status" value="1"/>
</dbReference>
<dbReference type="GO" id="GO:0032259">
    <property type="term" value="P:methylation"/>
    <property type="evidence" value="ECO:0007669"/>
    <property type="project" value="UniProtKB-KW"/>
</dbReference>
<keyword evidence="2" id="KW-0489">Methyltransferase</keyword>
<evidence type="ECO:0000259" key="1">
    <source>
        <dbReference type="Pfam" id="PF13649"/>
    </source>
</evidence>
<dbReference type="InterPro" id="IPR029063">
    <property type="entry name" value="SAM-dependent_MTases_sf"/>
</dbReference>
<dbReference type="PANTHER" id="PTHR13627">
    <property type="entry name" value="FUKUTIN RELATED PROTEIN"/>
    <property type="match status" value="1"/>
</dbReference>
<proteinExistence type="predicted"/>
<feature type="domain" description="Methyltransferase" evidence="1">
    <location>
        <begin position="356"/>
        <end position="459"/>
    </location>
</feature>
<evidence type="ECO:0000313" key="3">
    <source>
        <dbReference type="Proteomes" id="UP000604001"/>
    </source>
</evidence>
<dbReference type="InterPro" id="IPR041698">
    <property type="entry name" value="Methyltransf_25"/>
</dbReference>
<gene>
    <name evidence="2" type="ORF">H7344_11395</name>
</gene>
<comment type="caution">
    <text evidence="2">The sequence shown here is derived from an EMBL/GenBank/DDBJ whole genome shotgun (WGS) entry which is preliminary data.</text>
</comment>
<dbReference type="Proteomes" id="UP000604001">
    <property type="component" value="Unassembled WGS sequence"/>
</dbReference>
<keyword evidence="3" id="KW-1185">Reference proteome</keyword>
<evidence type="ECO:0000313" key="2">
    <source>
        <dbReference type="EMBL" id="MBC2960896.1"/>
    </source>
</evidence>
<protein>
    <submittedName>
        <fullName evidence="2">Methyltransferase domain-containing protein</fullName>
    </submittedName>
</protein>
<dbReference type="InterPro" id="IPR052613">
    <property type="entry name" value="LicD_transferase"/>
</dbReference>
<dbReference type="Pfam" id="PF13649">
    <property type="entry name" value="Methyltransf_25"/>
    <property type="match status" value="1"/>
</dbReference>
<accession>A0ABR6UAQ3</accession>
<dbReference type="EMBL" id="JACMYC010000005">
    <property type="protein sequence ID" value="MBC2960896.1"/>
    <property type="molecule type" value="Genomic_DNA"/>
</dbReference>
<organism evidence="2 3">
    <name type="scientific">Nocardioides deserti</name>
    <dbReference type="NCBI Taxonomy" id="1588644"/>
    <lineage>
        <taxon>Bacteria</taxon>
        <taxon>Bacillati</taxon>
        <taxon>Actinomycetota</taxon>
        <taxon>Actinomycetes</taxon>
        <taxon>Propionibacteriales</taxon>
        <taxon>Nocardioidaceae</taxon>
        <taxon>Nocardioides</taxon>
    </lineage>
</organism>
<dbReference type="GO" id="GO:0008168">
    <property type="term" value="F:methyltransferase activity"/>
    <property type="evidence" value="ECO:0007669"/>
    <property type="project" value="UniProtKB-KW"/>
</dbReference>
<dbReference type="PANTHER" id="PTHR13627:SF35">
    <property type="entry name" value="LICD FAMILY PROTEIN"/>
    <property type="match status" value="1"/>
</dbReference>
<keyword evidence="2" id="KW-0808">Transferase</keyword>
<dbReference type="RefSeq" id="WP_186346132.1">
    <property type="nucleotide sequence ID" value="NZ_BMMR01000005.1"/>
</dbReference>
<reference evidence="2 3" key="1">
    <citation type="submission" date="2020-08" db="EMBL/GenBank/DDBJ databases">
        <title>novel species in genus Nocardioides.</title>
        <authorList>
            <person name="Zhang G."/>
        </authorList>
    </citation>
    <scope>NUCLEOTIDE SEQUENCE [LARGE SCALE GENOMIC DNA]</scope>
    <source>
        <strain evidence="2 3">SC8A-24</strain>
    </source>
</reference>
<sequence>MVDEAGTDVRPRVDDAGLHLPDGFEGSGDVLFDGHHAWSFTAEPGSPFVPWPKRMTRWLDGVSQVRVVSGGREVYAGEVCFGSGEGRVRFVDKDGIPVMIDKWGLLQRPFSGRDTRVIEQMVEMTERILEVMEAECGVRGWIAFGTLLGAAREGAVIGHDSDVDLAYLSDKATPAEMAVELWDVARALRRHGMRVLNKSAAFITVLFTSPDGGMSSIDIYTCFYVGDLLHETATVRQEVPRSAILPLTELSFEGRMLPAPADPDTMLTVSYGAGWRVPDPSFRHEPGPEITDRFEGWFSSLMRQRRDWERYLADLAQEEGHGPSETADWVADRLTERMAERMAERVAEAGADDLRVVELGAGTGEDALRLAERGFRVLALDYARQSLRAPARRARREDLPADFDHLNLYDLRDVLTRGALVARDKADQVLYARDLLETLEPDGLENFWRFASMTLRGGGTAYLEGQALSRADAAEQRAERGGGRLHPVDPRVLEGRAVRAGGRVVHREGFLDAAAAVSGGAPARWRMIVEWPAGPTREDQ</sequence>